<protein>
    <submittedName>
        <fullName evidence="1">Major facilitator superfamily transporter</fullName>
    </submittedName>
</protein>
<gene>
    <name evidence="1" type="ORF">CTRU02_209620</name>
</gene>
<name>A0ACC3YSV3_COLTU</name>
<evidence type="ECO:0000313" key="2">
    <source>
        <dbReference type="Proteomes" id="UP000805649"/>
    </source>
</evidence>
<reference evidence="1 2" key="1">
    <citation type="journal article" date="2020" name="Phytopathology">
        <title>Genome Sequence Resources of Colletotrichum truncatum, C. plurivorum, C. musicola, and C. sojae: Four Species Pathogenic to Soybean (Glycine max).</title>
        <authorList>
            <person name="Rogerio F."/>
            <person name="Boufleur T.R."/>
            <person name="Ciampi-Guillardi M."/>
            <person name="Sukno S.A."/>
            <person name="Thon M.R."/>
            <person name="Massola Junior N.S."/>
            <person name="Baroncelli R."/>
        </authorList>
    </citation>
    <scope>NUCLEOTIDE SEQUENCE [LARGE SCALE GENOMIC DNA]</scope>
    <source>
        <strain evidence="1 2">CMES1059</strain>
    </source>
</reference>
<comment type="caution">
    <text evidence="1">The sequence shown here is derived from an EMBL/GenBank/DDBJ whole genome shotgun (WGS) entry which is preliminary data.</text>
</comment>
<sequence length="867" mass="93874">MVAQDRRRSSNGGNQPQRRRSPDNRSDSRSLTGRVGRDGRSSRIYIDEEEDSDKDTEEMPELVEKVSYSSFYLEKDNENDKILPASLTDDWEEKIGRLSRAETLAERSSRGSGTVVVVGPNVRTPPRRRRCSPGAESSSSSSSGCSNCGHGGRSKLANGMEAPVIPSRMSSLQRRSPTGRKSQLRRKSPIQRKSSLQRKTSFQRHGSLRLTPRIQPMSPTEVAVSERIAYPMSLKTVSSHSISEIHVRHSPPRVGKFSDIHSDTASMISSFFTPELRHLASQSSLRSSRAILVNPEPASTPITEQRHPGKAGAKISRFTRPYEPDIAEEDAEDCTRQVRRSEALKVQQRISVVLAAEESEEGQWTRGLSLVLLMVGICIAVFLISIDRTILSTAIPYITAEFQSTADIGWYGSAYLLTACAFQPVFGRVFTLFSIKWSYLLAIFIFVIGSLICAVAPNSTVLIVGCAVAGFASAGILTGSFVVVATAAPPKLRPIYTAVVGLVFGLGATVGPLLGGVFTDLVTWRWCFYMNIPLALVTMALFLLFFHHKQSTRSSQTIGDRILDLDLVGNVFLLSACVLLFLALEYASEGEAWSSKKIIGLLSGAGATTVVFAAWQWWKQDSALIPPAIITQRTVAASCVAAFATYGAMLIHSYFLPIWFQAIRGDDAISSGVDMIPYMATMAFFSLLAGIFVTVWGYFVPPAIIGGLVGTAGCALLLLLTPDTPASHLMGFEILVAAGLGMATQQGFTAVQTVLPEEEVPIAIAAVVASQSLGGAIFISVGNTLFQSRFMQASMTNMVSGVNMRMVLETGATAFRTAVPDSALPQILDLYNDALKATFTAAIPLAALAAIAACFMEWKSVKGKKTL</sequence>
<keyword evidence="2" id="KW-1185">Reference proteome</keyword>
<accession>A0ACC3YSV3</accession>
<evidence type="ECO:0000313" key="1">
    <source>
        <dbReference type="EMBL" id="KAL0935029.1"/>
    </source>
</evidence>
<proteinExistence type="predicted"/>
<dbReference type="Proteomes" id="UP000805649">
    <property type="component" value="Unassembled WGS sequence"/>
</dbReference>
<dbReference type="EMBL" id="VUJX02000006">
    <property type="protein sequence ID" value="KAL0935029.1"/>
    <property type="molecule type" value="Genomic_DNA"/>
</dbReference>
<organism evidence="1 2">
    <name type="scientific">Colletotrichum truncatum</name>
    <name type="common">Anthracnose fungus</name>
    <name type="synonym">Colletotrichum capsici</name>
    <dbReference type="NCBI Taxonomy" id="5467"/>
    <lineage>
        <taxon>Eukaryota</taxon>
        <taxon>Fungi</taxon>
        <taxon>Dikarya</taxon>
        <taxon>Ascomycota</taxon>
        <taxon>Pezizomycotina</taxon>
        <taxon>Sordariomycetes</taxon>
        <taxon>Hypocreomycetidae</taxon>
        <taxon>Glomerellales</taxon>
        <taxon>Glomerellaceae</taxon>
        <taxon>Colletotrichum</taxon>
        <taxon>Colletotrichum truncatum species complex</taxon>
    </lineage>
</organism>